<evidence type="ECO:0000313" key="2">
    <source>
        <dbReference type="Proteomes" id="UP001320706"/>
    </source>
</evidence>
<accession>A0ACC3S5A7</accession>
<keyword evidence="2" id="KW-1185">Reference proteome</keyword>
<protein>
    <submittedName>
        <fullName evidence="1">Uncharacterized protein</fullName>
    </submittedName>
</protein>
<reference evidence="1" key="1">
    <citation type="submission" date="2024-02" db="EMBL/GenBank/DDBJ databases">
        <title>Metagenome Assembled Genome of Zalaria obscura JY119.</title>
        <authorList>
            <person name="Vighnesh L."/>
            <person name="Jagadeeshwari U."/>
            <person name="Venkata Ramana C."/>
            <person name="Sasikala C."/>
        </authorList>
    </citation>
    <scope>NUCLEOTIDE SEQUENCE</scope>
    <source>
        <strain evidence="1">JY119</strain>
    </source>
</reference>
<sequence>MAAPYQAPVSTLPKPAVPKWSPPAPTSEDLDWAKLRSIDLSLLDSQDPAVVSDLIQTTKRAIKEDGFLYLTNYGVSLDQVRRQFDLAQYLHNNISEEDKQRLLWDPSTGLYAGFKRRLGWKREAGEFDGIEQFNFYRDEFADQDRLPECIRPFMDEITVFCEYLTNSVNRRLLTLLSRVLELPDDYLWANVQSHGGPVGDGYFRHALFYPLDEQTQQKREAVRMYGHTDYGITTLLFSVPVTALQIFCKDKKWRFVKYNPGALVVNLGEALEIISGGHFKATLHKVADTPTDQQNLQRLSLVLFNASRGDLRLRPVVESPLLQREGMVLEQGVFREFKKLIDAGAPVPTNKEWREVQISMRNQVGPKERFKDTIIVRVGRGNEAVDFTVHEHKLRASSPFFEAALSKDWKEARERLIKLPEDDPEDFDMYKFLMYGGRNYEELMNGRGPQHVVHAYAFGEKVQARSFQNNLMKVLLASIHRLFGTLMEGEDLESAIMHLRWMVDIFYTRLPPMAPGRMLTADLVIVLFHREPTLINDDAWTVEFMKDVAASSIVFGAKTALVRLNREAGYFVRSWDK</sequence>
<dbReference type="Proteomes" id="UP001320706">
    <property type="component" value="Unassembled WGS sequence"/>
</dbReference>
<name>A0ACC3S5A7_9PEZI</name>
<dbReference type="EMBL" id="JAMKPW020000041">
    <property type="protein sequence ID" value="KAK8196675.1"/>
    <property type="molecule type" value="Genomic_DNA"/>
</dbReference>
<evidence type="ECO:0000313" key="1">
    <source>
        <dbReference type="EMBL" id="KAK8196675.1"/>
    </source>
</evidence>
<proteinExistence type="predicted"/>
<organism evidence="1 2">
    <name type="scientific">Zalaria obscura</name>
    <dbReference type="NCBI Taxonomy" id="2024903"/>
    <lineage>
        <taxon>Eukaryota</taxon>
        <taxon>Fungi</taxon>
        <taxon>Dikarya</taxon>
        <taxon>Ascomycota</taxon>
        <taxon>Pezizomycotina</taxon>
        <taxon>Dothideomycetes</taxon>
        <taxon>Dothideomycetidae</taxon>
        <taxon>Dothideales</taxon>
        <taxon>Zalariaceae</taxon>
        <taxon>Zalaria</taxon>
    </lineage>
</organism>
<comment type="caution">
    <text evidence="1">The sequence shown here is derived from an EMBL/GenBank/DDBJ whole genome shotgun (WGS) entry which is preliminary data.</text>
</comment>
<gene>
    <name evidence="1" type="ORF">M8818_006842</name>
</gene>